<feature type="signal peptide" evidence="1">
    <location>
        <begin position="1"/>
        <end position="27"/>
    </location>
</feature>
<dbReference type="RefSeq" id="WP_152263429.1">
    <property type="nucleotide sequence ID" value="NZ_VOKX01000018.1"/>
</dbReference>
<organism evidence="2 3">
    <name type="scientific">Streptomyces mobaraensis</name>
    <name type="common">Streptoverticillium mobaraense</name>
    <dbReference type="NCBI Taxonomy" id="35621"/>
    <lineage>
        <taxon>Bacteria</taxon>
        <taxon>Bacillati</taxon>
        <taxon>Actinomycetota</taxon>
        <taxon>Actinomycetes</taxon>
        <taxon>Kitasatosporales</taxon>
        <taxon>Streptomycetaceae</taxon>
        <taxon>Streptomyces</taxon>
    </lineage>
</organism>
<dbReference type="AlphaFoldDB" id="A0A5N5W9F6"/>
<dbReference type="EMBL" id="VOKX01000018">
    <property type="protein sequence ID" value="KAB7846921.1"/>
    <property type="molecule type" value="Genomic_DNA"/>
</dbReference>
<evidence type="ECO:0000313" key="2">
    <source>
        <dbReference type="EMBL" id="KAB7846921.1"/>
    </source>
</evidence>
<dbReference type="OrthoDB" id="4350624at2"/>
<evidence type="ECO:0000256" key="1">
    <source>
        <dbReference type="SAM" id="SignalP"/>
    </source>
</evidence>
<protein>
    <recommendedName>
        <fullName evidence="4">Peptidase</fullName>
    </recommendedName>
</protein>
<comment type="caution">
    <text evidence="2">The sequence shown here is derived from an EMBL/GenBank/DDBJ whole genome shotgun (WGS) entry which is preliminary data.</text>
</comment>
<accession>A0A5N5W9F6</accession>
<dbReference type="InterPro" id="IPR006311">
    <property type="entry name" value="TAT_signal"/>
</dbReference>
<name>A0A5N5W9F6_STRMB</name>
<dbReference type="PROSITE" id="PS51318">
    <property type="entry name" value="TAT"/>
    <property type="match status" value="1"/>
</dbReference>
<gene>
    <name evidence="2" type="ORF">FRZ00_12010</name>
</gene>
<sequence>MHGFSARRVALTSIAAASALAASLALAGPAAAVAPATATATYDCGSAGVGTVTLTAADSGGGKTIRVDSTDIRTQYPLKANTVTATLKLNKTSGGATSEVRFSGTAHAAAATGDPISFGPLPLTTGSLSDGDTTDSAALGGAPSETNWSLKLTVNKPTGSFSSYCTATGDQSAAFTW</sequence>
<evidence type="ECO:0008006" key="4">
    <source>
        <dbReference type="Google" id="ProtNLM"/>
    </source>
</evidence>
<reference evidence="2 3" key="1">
    <citation type="journal article" date="2019" name="Microb. Cell Fact.">
        <title>Exploring novel herbicidin analogues by transcriptional regulator overexpression and MS/MS molecular networking.</title>
        <authorList>
            <person name="Shi Y."/>
            <person name="Gu R."/>
            <person name="Li Y."/>
            <person name="Wang X."/>
            <person name="Ren W."/>
            <person name="Li X."/>
            <person name="Wang L."/>
            <person name="Xie Y."/>
            <person name="Hong B."/>
        </authorList>
    </citation>
    <scope>NUCLEOTIDE SEQUENCE [LARGE SCALE GENOMIC DNA]</scope>
    <source>
        <strain evidence="2 3">US-43</strain>
    </source>
</reference>
<evidence type="ECO:0000313" key="3">
    <source>
        <dbReference type="Proteomes" id="UP000327000"/>
    </source>
</evidence>
<keyword evidence="3" id="KW-1185">Reference proteome</keyword>
<dbReference type="Proteomes" id="UP000327000">
    <property type="component" value="Unassembled WGS sequence"/>
</dbReference>
<proteinExistence type="predicted"/>
<keyword evidence="1" id="KW-0732">Signal</keyword>
<feature type="chain" id="PRO_5039291961" description="Peptidase" evidence="1">
    <location>
        <begin position="28"/>
        <end position="177"/>
    </location>
</feature>